<gene>
    <name evidence="2" type="ORF">BEWA_009830</name>
</gene>
<name>L0B375_THEEQ</name>
<dbReference type="EMBL" id="CP001670">
    <property type="protein sequence ID" value="AFZ81569.1"/>
    <property type="molecule type" value="Genomic_DNA"/>
</dbReference>
<evidence type="ECO:0000313" key="2">
    <source>
        <dbReference type="EMBL" id="AFZ81569.1"/>
    </source>
</evidence>
<keyword evidence="1" id="KW-0812">Transmembrane</keyword>
<dbReference type="RefSeq" id="XP_004831235.1">
    <property type="nucleotide sequence ID" value="XM_004831178.1"/>
</dbReference>
<accession>L0B375</accession>
<organism evidence="2 3">
    <name type="scientific">Theileria equi strain WA</name>
    <dbReference type="NCBI Taxonomy" id="1537102"/>
    <lineage>
        <taxon>Eukaryota</taxon>
        <taxon>Sar</taxon>
        <taxon>Alveolata</taxon>
        <taxon>Apicomplexa</taxon>
        <taxon>Aconoidasida</taxon>
        <taxon>Piroplasmida</taxon>
        <taxon>Theileriidae</taxon>
        <taxon>Theileria</taxon>
    </lineage>
</organism>
<protein>
    <submittedName>
        <fullName evidence="2">Uncharacterized protein</fullName>
    </submittedName>
</protein>
<dbReference type="KEGG" id="beq:BEWA_009830"/>
<feature type="transmembrane region" description="Helical" evidence="1">
    <location>
        <begin position="129"/>
        <end position="150"/>
    </location>
</feature>
<dbReference type="VEuPathDB" id="PiroplasmaDB:BEWA_009830"/>
<evidence type="ECO:0000313" key="3">
    <source>
        <dbReference type="Proteomes" id="UP000031512"/>
    </source>
</evidence>
<dbReference type="AlphaFoldDB" id="L0B375"/>
<keyword evidence="1" id="KW-0472">Membrane</keyword>
<feature type="transmembrane region" description="Helical" evidence="1">
    <location>
        <begin position="230"/>
        <end position="250"/>
    </location>
</feature>
<proteinExistence type="predicted"/>
<dbReference type="OrthoDB" id="364226at2759"/>
<feature type="transmembrane region" description="Helical" evidence="1">
    <location>
        <begin position="26"/>
        <end position="49"/>
    </location>
</feature>
<keyword evidence="1" id="KW-1133">Transmembrane helix</keyword>
<keyword evidence="3" id="KW-1185">Reference proteome</keyword>
<feature type="transmembrane region" description="Helical" evidence="1">
    <location>
        <begin position="303"/>
        <end position="321"/>
    </location>
</feature>
<sequence length="395" mass="45365">MNASVCASSKSSSTSAEYRKSNEYSIVHDILCTVSYFINIFMFFTYAFVVTKFCKDSLKYFNDKGYLDVPDISNRYLSLAISILVSYTWSRFYSSSFDGDAFSHVLYYRYRIINIRKSHPLSTHVIGELICRVAGTMAAGALFGYLYYIVLEIGCSNMDKSYEILKKMANESSGIKTLMDVFVFPALKNNTKDTIVKDYLSRFLQISALKYEKNYFILLEKYVGLLVDHFLVEFIFCFSAYIFLSLFLSAAKSPSGYRILCVLDRRCYIFLSTLLLEHVNGESALDGAKSMFLYFEDFDRLKLIARLLGNILAALLVPYIFPLPKIMSLYEYRDIYVNTTNSSSTNIGTAEYPYLKVIKSQSIVTNQIRYGKWPNTKLGGLMSRIETFLSHKKRH</sequence>
<dbReference type="Proteomes" id="UP000031512">
    <property type="component" value="Chromosome 3"/>
</dbReference>
<dbReference type="GeneID" id="15805278"/>
<reference evidence="2 3" key="1">
    <citation type="journal article" date="2012" name="BMC Genomics">
        <title>Comparative genomic analysis and phylogenetic position of Theileria equi.</title>
        <authorList>
            <person name="Kappmeyer L.S."/>
            <person name="Thiagarajan M."/>
            <person name="Herndon D.R."/>
            <person name="Ramsay J.D."/>
            <person name="Caler E."/>
            <person name="Djikeng A."/>
            <person name="Gillespie J.J."/>
            <person name="Lau A.O."/>
            <person name="Roalson E.H."/>
            <person name="Silva J.C."/>
            <person name="Silva M.G."/>
            <person name="Suarez C.E."/>
            <person name="Ueti M.W."/>
            <person name="Nene V.M."/>
            <person name="Mealey R.H."/>
            <person name="Knowles D.P."/>
            <person name="Brayton K.A."/>
        </authorList>
    </citation>
    <scope>NUCLEOTIDE SEQUENCE [LARGE SCALE GENOMIC DNA]</scope>
    <source>
        <strain evidence="2 3">WA</strain>
    </source>
</reference>
<evidence type="ECO:0000256" key="1">
    <source>
        <dbReference type="SAM" id="Phobius"/>
    </source>
</evidence>
<dbReference type="eggNOG" id="ENOG502TN6H">
    <property type="taxonomic scope" value="Eukaryota"/>
</dbReference>